<reference evidence="1" key="1">
    <citation type="submission" date="2022-07" db="EMBL/GenBank/DDBJ databases">
        <title>Phylogenomic reconstructions and comparative analyses of Kickxellomycotina fungi.</title>
        <authorList>
            <person name="Reynolds N.K."/>
            <person name="Stajich J.E."/>
            <person name="Barry K."/>
            <person name="Grigoriev I.V."/>
            <person name="Crous P."/>
            <person name="Smith M.E."/>
        </authorList>
    </citation>
    <scope>NUCLEOTIDE SEQUENCE</scope>
    <source>
        <strain evidence="1">CBS 102833</strain>
    </source>
</reference>
<comment type="caution">
    <text evidence="1">The sequence shown here is derived from an EMBL/GenBank/DDBJ whole genome shotgun (WGS) entry which is preliminary data.</text>
</comment>
<sequence length="425" mass="47411">MPANSEVQKKKRPMGLKARAAAASSKKQKTDGATEQVVNDFDEENTATIMLKNDLEEDANEMDELEGIFDSAMEELSGGDPERAVTLLRGTIHECDRILRVHDRDIEAGMEAIEIEPRFYYIYGTALFSISEVSATELEDQRWEYLELSQHRLEQAKEVMTGKEPFAWRVYDGLAKIGLDLLSREVADEEATEDEKEKAALKLTAATSNFDSALDVLTSVDAEQARSETLSVVEMVQSLADSSCLSEVGSATLMDWTEAKLAALPEPTAEDERATEVRYLRARALWIRASVLLGQMDESGEVPDKDAFQRLLNEASSLLVGVESRDALLLRGEVLLNLGNMQDDGDEQDKLYRLAIKDFKLVQADGELSEELAQFIEDFEQDDNDEDDDNDDDASDDDKDDDNDEDASGDDKDASDNDEEMEDNE</sequence>
<dbReference type="EMBL" id="JANBUP010001859">
    <property type="protein sequence ID" value="KAJ2803151.1"/>
    <property type="molecule type" value="Genomic_DNA"/>
</dbReference>
<accession>A0ACC1L8H5</accession>
<evidence type="ECO:0000313" key="1">
    <source>
        <dbReference type="EMBL" id="KAJ2803151.1"/>
    </source>
</evidence>
<keyword evidence="2" id="KW-1185">Reference proteome</keyword>
<protein>
    <submittedName>
        <fullName evidence="1">Uncharacterized protein</fullName>
    </submittedName>
</protein>
<proteinExistence type="predicted"/>
<name>A0ACC1L8H5_9FUNG</name>
<dbReference type="Proteomes" id="UP001140096">
    <property type="component" value="Unassembled WGS sequence"/>
</dbReference>
<gene>
    <name evidence="1" type="ORF">H4S07_004528</name>
</gene>
<evidence type="ECO:0000313" key="2">
    <source>
        <dbReference type="Proteomes" id="UP001140096"/>
    </source>
</evidence>
<organism evidence="1 2">
    <name type="scientific">Coemansia furcata</name>
    <dbReference type="NCBI Taxonomy" id="417177"/>
    <lineage>
        <taxon>Eukaryota</taxon>
        <taxon>Fungi</taxon>
        <taxon>Fungi incertae sedis</taxon>
        <taxon>Zoopagomycota</taxon>
        <taxon>Kickxellomycotina</taxon>
        <taxon>Kickxellomycetes</taxon>
        <taxon>Kickxellales</taxon>
        <taxon>Kickxellaceae</taxon>
        <taxon>Coemansia</taxon>
    </lineage>
</organism>